<organism evidence="1 2">
    <name type="scientific">Desulfosporosinus hippei DSM 8344</name>
    <dbReference type="NCBI Taxonomy" id="1121419"/>
    <lineage>
        <taxon>Bacteria</taxon>
        <taxon>Bacillati</taxon>
        <taxon>Bacillota</taxon>
        <taxon>Clostridia</taxon>
        <taxon>Eubacteriales</taxon>
        <taxon>Desulfitobacteriaceae</taxon>
        <taxon>Desulfosporosinus</taxon>
    </lineage>
</organism>
<protein>
    <submittedName>
        <fullName evidence="1">Uncharacterized protein</fullName>
    </submittedName>
</protein>
<dbReference type="EMBL" id="FNCP01000001">
    <property type="protein sequence ID" value="SDG21266.1"/>
    <property type="molecule type" value="Genomic_DNA"/>
</dbReference>
<name>A0A1G7SDZ6_9FIRM</name>
<reference evidence="2" key="1">
    <citation type="submission" date="2016-10" db="EMBL/GenBank/DDBJ databases">
        <authorList>
            <person name="Varghese N."/>
            <person name="Submissions S."/>
        </authorList>
    </citation>
    <scope>NUCLEOTIDE SEQUENCE [LARGE SCALE GENOMIC DNA]</scope>
    <source>
        <strain evidence="2">DSM 8344</strain>
    </source>
</reference>
<dbReference type="STRING" id="1121419.SAMN05443529_101367"/>
<evidence type="ECO:0000313" key="2">
    <source>
        <dbReference type="Proteomes" id="UP000198656"/>
    </source>
</evidence>
<proteinExistence type="predicted"/>
<evidence type="ECO:0000313" key="1">
    <source>
        <dbReference type="EMBL" id="SDG21266.1"/>
    </source>
</evidence>
<keyword evidence="2" id="KW-1185">Reference proteome</keyword>
<dbReference type="Proteomes" id="UP000198656">
    <property type="component" value="Unassembled WGS sequence"/>
</dbReference>
<accession>A0A1G7SDZ6</accession>
<sequence>MIQRIAGIGSSTLGSSLEKRWKVQAVVGDFGNSPWSCVQVAMNTGVSRYNLSRTI</sequence>
<dbReference type="AlphaFoldDB" id="A0A1G7SDZ6"/>
<gene>
    <name evidence="1" type="ORF">SAMN05443529_101367</name>
</gene>